<dbReference type="InterPro" id="IPR001789">
    <property type="entry name" value="Sig_transdc_resp-reg_receiver"/>
</dbReference>
<dbReference type="InterPro" id="IPR036249">
    <property type="entry name" value="Thioredoxin-like_sf"/>
</dbReference>
<dbReference type="PROSITE" id="PS50110">
    <property type="entry name" value="RESPONSE_REGULATORY"/>
    <property type="match status" value="1"/>
</dbReference>
<accession>Q21SH6</accession>
<dbReference type="EMBL" id="CP000267">
    <property type="protein sequence ID" value="ABD71277.1"/>
    <property type="molecule type" value="Genomic_DNA"/>
</dbReference>
<feature type="domain" description="Response regulatory" evidence="3">
    <location>
        <begin position="4"/>
        <end position="121"/>
    </location>
</feature>
<keyword evidence="5" id="KW-1185">Reference proteome</keyword>
<dbReference type="Gene3D" id="3.40.50.2300">
    <property type="match status" value="1"/>
</dbReference>
<organism evidence="4 5">
    <name type="scientific">Albidiferax ferrireducens (strain ATCC BAA-621 / DSM 15236 / T118)</name>
    <name type="common">Rhodoferax ferrireducens</name>
    <dbReference type="NCBI Taxonomy" id="338969"/>
    <lineage>
        <taxon>Bacteria</taxon>
        <taxon>Pseudomonadati</taxon>
        <taxon>Pseudomonadota</taxon>
        <taxon>Betaproteobacteria</taxon>
        <taxon>Burkholderiales</taxon>
        <taxon>Comamonadaceae</taxon>
        <taxon>Rhodoferax</taxon>
    </lineage>
</organism>
<gene>
    <name evidence="4" type="ordered locus">Rfer_3573</name>
</gene>
<dbReference type="InterPro" id="IPR011006">
    <property type="entry name" value="CheY-like_superfamily"/>
</dbReference>
<dbReference type="PANTHER" id="PTHR44591:SF3">
    <property type="entry name" value="RESPONSE REGULATORY DOMAIN-CONTAINING PROTEIN"/>
    <property type="match status" value="1"/>
</dbReference>
<evidence type="ECO:0000313" key="4">
    <source>
        <dbReference type="EMBL" id="ABD71277.1"/>
    </source>
</evidence>
<dbReference type="eggNOG" id="COG2204">
    <property type="taxonomic scope" value="Bacteria"/>
</dbReference>
<reference evidence="5" key="1">
    <citation type="submission" date="2006-02" db="EMBL/GenBank/DDBJ databases">
        <title>Complete sequence of chromosome of Rhodoferax ferrireducens DSM 15236.</title>
        <authorList>
            <person name="Copeland A."/>
            <person name="Lucas S."/>
            <person name="Lapidus A."/>
            <person name="Barry K."/>
            <person name="Detter J.C."/>
            <person name="Glavina del Rio T."/>
            <person name="Hammon N."/>
            <person name="Israni S."/>
            <person name="Pitluck S."/>
            <person name="Brettin T."/>
            <person name="Bruce D."/>
            <person name="Han C."/>
            <person name="Tapia R."/>
            <person name="Gilna P."/>
            <person name="Kiss H."/>
            <person name="Schmutz J."/>
            <person name="Larimer F."/>
            <person name="Land M."/>
            <person name="Kyrpides N."/>
            <person name="Ivanova N."/>
            <person name="Richardson P."/>
        </authorList>
    </citation>
    <scope>NUCLEOTIDE SEQUENCE [LARGE SCALE GENOMIC DNA]</scope>
    <source>
        <strain evidence="5">ATCC BAA-621 / DSM 15236 / T118</strain>
    </source>
</reference>
<dbReference type="SUPFAM" id="SSF52172">
    <property type="entry name" value="CheY-like"/>
    <property type="match status" value="1"/>
</dbReference>
<dbReference type="Pfam" id="PF07689">
    <property type="entry name" value="KaiB"/>
    <property type="match status" value="1"/>
</dbReference>
<feature type="modified residue" description="4-aspartylphosphate" evidence="2">
    <location>
        <position position="53"/>
    </location>
</feature>
<dbReference type="HOGENOM" id="CLU_1072873_0_0_4"/>
<sequence length="229" mass="25160">MTQTILVIDDDAAVRGSFQLVLGEIGCVVRVAEDGLQGIAMAREERPDLIFLDLKMPGIDGVETMRRLLAMDPTFNIYIVTAFSQEYLDDLKQAQAEGMTFQLANKPLSSTQIRHIARSVRSLSNVSKDNHRISLTLYVVSVNPEIQKVVDQLSNVLAATYRAGFWVLNVVEVLGMPEKALEKDVFATPMLVREVPEPVLKLLGDLSRMHSVLSAITAENGHGAGTVVL</sequence>
<dbReference type="SUPFAM" id="SSF52833">
    <property type="entry name" value="Thioredoxin-like"/>
    <property type="match status" value="1"/>
</dbReference>
<proteinExistence type="predicted"/>
<dbReference type="STRING" id="338969.Rfer_3573"/>
<evidence type="ECO:0000259" key="3">
    <source>
        <dbReference type="PROSITE" id="PS50110"/>
    </source>
</evidence>
<dbReference type="GO" id="GO:0000160">
    <property type="term" value="P:phosphorelay signal transduction system"/>
    <property type="evidence" value="ECO:0007669"/>
    <property type="project" value="InterPro"/>
</dbReference>
<dbReference type="SMART" id="SM00448">
    <property type="entry name" value="REC"/>
    <property type="match status" value="1"/>
</dbReference>
<dbReference type="GO" id="GO:0048511">
    <property type="term" value="P:rhythmic process"/>
    <property type="evidence" value="ECO:0007669"/>
    <property type="project" value="InterPro"/>
</dbReference>
<dbReference type="Proteomes" id="UP000008332">
    <property type="component" value="Chromosome"/>
</dbReference>
<keyword evidence="1 2" id="KW-0597">Phosphoprotein</keyword>
<dbReference type="SMART" id="SM01248">
    <property type="entry name" value="KaiB"/>
    <property type="match status" value="1"/>
</dbReference>
<protein>
    <submittedName>
        <fullName evidence="4">Response regulator receiver domain protein</fullName>
    </submittedName>
</protein>
<dbReference type="OrthoDB" id="9800897at2"/>
<dbReference type="PANTHER" id="PTHR44591">
    <property type="entry name" value="STRESS RESPONSE REGULATOR PROTEIN 1"/>
    <property type="match status" value="1"/>
</dbReference>
<dbReference type="Pfam" id="PF00072">
    <property type="entry name" value="Response_reg"/>
    <property type="match status" value="1"/>
</dbReference>
<evidence type="ECO:0000256" key="2">
    <source>
        <dbReference type="PROSITE-ProRule" id="PRU00169"/>
    </source>
</evidence>
<dbReference type="AlphaFoldDB" id="Q21SH6"/>
<dbReference type="RefSeq" id="WP_011465840.1">
    <property type="nucleotide sequence ID" value="NC_007908.1"/>
</dbReference>
<dbReference type="Gene3D" id="3.40.30.10">
    <property type="entry name" value="Glutaredoxin"/>
    <property type="match status" value="1"/>
</dbReference>
<evidence type="ECO:0000313" key="5">
    <source>
        <dbReference type="Proteomes" id="UP000008332"/>
    </source>
</evidence>
<dbReference type="InterPro" id="IPR011649">
    <property type="entry name" value="KaiB_domain"/>
</dbReference>
<dbReference type="KEGG" id="rfr:Rfer_3573"/>
<evidence type="ECO:0000256" key="1">
    <source>
        <dbReference type="ARBA" id="ARBA00022553"/>
    </source>
</evidence>
<dbReference type="InterPro" id="IPR050595">
    <property type="entry name" value="Bact_response_regulator"/>
</dbReference>
<name>Q21SH6_ALBFT</name>